<evidence type="ECO:0000313" key="2">
    <source>
        <dbReference type="Proteomes" id="UP000177053"/>
    </source>
</evidence>
<name>A0A1F7XAV3_9BACT</name>
<sequence>MSDGETDNPFEEALPPQNFQEITLLQLVEAEEGYQKQSITASRTGMKIPEFDQILREKIPPDERKDSELPFALRFPEKRTTYDKGDKPLLVLTQRQAIALGLMYPGSQISSLDTKSPSFAQLRWEEEGKTVERIIFLAWSPYYKFGQKDSVATSPGLENLIRDKKDVLITGIFVKPSGNSDEQIKHWGNLD</sequence>
<evidence type="ECO:0000313" key="1">
    <source>
        <dbReference type="EMBL" id="OGM12132.1"/>
    </source>
</evidence>
<protein>
    <submittedName>
        <fullName evidence="1">Uncharacterized protein</fullName>
    </submittedName>
</protein>
<organism evidence="1 2">
    <name type="scientific">Candidatus Woesebacteria bacterium RBG_16_34_12</name>
    <dbReference type="NCBI Taxonomy" id="1802480"/>
    <lineage>
        <taxon>Bacteria</taxon>
        <taxon>Candidatus Woeseibacteriota</taxon>
    </lineage>
</organism>
<reference evidence="1 2" key="1">
    <citation type="journal article" date="2016" name="Nat. Commun.">
        <title>Thousands of microbial genomes shed light on interconnected biogeochemical processes in an aquifer system.</title>
        <authorList>
            <person name="Anantharaman K."/>
            <person name="Brown C.T."/>
            <person name="Hug L.A."/>
            <person name="Sharon I."/>
            <person name="Castelle C.J."/>
            <person name="Probst A.J."/>
            <person name="Thomas B.C."/>
            <person name="Singh A."/>
            <person name="Wilkins M.J."/>
            <person name="Karaoz U."/>
            <person name="Brodie E.L."/>
            <person name="Williams K.H."/>
            <person name="Hubbard S.S."/>
            <person name="Banfield J.F."/>
        </authorList>
    </citation>
    <scope>NUCLEOTIDE SEQUENCE [LARGE SCALE GENOMIC DNA]</scope>
</reference>
<dbReference type="Proteomes" id="UP000177053">
    <property type="component" value="Unassembled WGS sequence"/>
</dbReference>
<dbReference type="AlphaFoldDB" id="A0A1F7XAV3"/>
<dbReference type="EMBL" id="MGFS01000003">
    <property type="protein sequence ID" value="OGM12132.1"/>
    <property type="molecule type" value="Genomic_DNA"/>
</dbReference>
<gene>
    <name evidence="1" type="ORF">A2Z22_03515</name>
</gene>
<proteinExistence type="predicted"/>
<accession>A0A1F7XAV3</accession>
<comment type="caution">
    <text evidence="1">The sequence shown here is derived from an EMBL/GenBank/DDBJ whole genome shotgun (WGS) entry which is preliminary data.</text>
</comment>